<evidence type="ECO:0000259" key="1">
    <source>
        <dbReference type="Pfam" id="PF06276"/>
    </source>
</evidence>
<feature type="domain" description="Aerobactin siderophore biosynthesis IucA/IucC-like C-terminal" evidence="1">
    <location>
        <begin position="120"/>
        <end position="180"/>
    </location>
</feature>
<dbReference type="EMBL" id="JAQAGZ010000018">
    <property type="protein sequence ID" value="MCZ8515606.1"/>
    <property type="molecule type" value="Genomic_DNA"/>
</dbReference>
<organism evidence="2 3">
    <name type="scientific">Paenibacillus gyeongsangnamensis</name>
    <dbReference type="NCBI Taxonomy" id="3388067"/>
    <lineage>
        <taxon>Bacteria</taxon>
        <taxon>Bacillati</taxon>
        <taxon>Bacillota</taxon>
        <taxon>Bacilli</taxon>
        <taxon>Bacillales</taxon>
        <taxon>Paenibacillaceae</taxon>
        <taxon>Paenibacillus</taxon>
    </lineage>
</organism>
<dbReference type="Proteomes" id="UP001527882">
    <property type="component" value="Unassembled WGS sequence"/>
</dbReference>
<name>A0ABT4QFG2_9BACL</name>
<evidence type="ECO:0000313" key="3">
    <source>
        <dbReference type="Proteomes" id="UP001527882"/>
    </source>
</evidence>
<sequence length="247" mass="27460">MNMRNASLRTFEEDFGLLLGKTDDDAGLSSLRCPGEELLTREGLESLLRRFGQGLGSTAWKTTASLFTKYYAKKLCGVLYAMSVMDKGLLLPLRCAVLELREAPDFRIRTGNAELVPAPASGRAAWRRETVRQLFAEHLAQLLDAIARHTCVNKDILWENALVYIRHGYGEWVQEAASEADRQRIEGDYRFLMEEAGPDLLGGEDAHPFAGYSTALVPGKPPVRKTCCMRCLLPEAAYCKTCPRANG</sequence>
<gene>
    <name evidence="2" type="ORF">O9H85_24995</name>
</gene>
<evidence type="ECO:0000313" key="2">
    <source>
        <dbReference type="EMBL" id="MCZ8515606.1"/>
    </source>
</evidence>
<dbReference type="Pfam" id="PF06276">
    <property type="entry name" value="FhuF"/>
    <property type="match status" value="1"/>
</dbReference>
<accession>A0ABT4QFG2</accession>
<protein>
    <recommendedName>
        <fullName evidence="1">Aerobactin siderophore biosynthesis IucA/IucC-like C-terminal domain-containing protein</fullName>
    </recommendedName>
</protein>
<dbReference type="RefSeq" id="WP_269884135.1">
    <property type="nucleotide sequence ID" value="NZ_JAQAGZ010000018.1"/>
</dbReference>
<proteinExistence type="predicted"/>
<comment type="caution">
    <text evidence="2">The sequence shown here is derived from an EMBL/GenBank/DDBJ whole genome shotgun (WGS) entry which is preliminary data.</text>
</comment>
<keyword evidence="3" id="KW-1185">Reference proteome</keyword>
<reference evidence="2 3" key="1">
    <citation type="submission" date="2022-12" db="EMBL/GenBank/DDBJ databases">
        <title>Draft genome sequence of Paenibacillus sp. dW9.</title>
        <authorList>
            <person name="Choi E.-W."/>
            <person name="Kim D.-U."/>
        </authorList>
    </citation>
    <scope>NUCLEOTIDE SEQUENCE [LARGE SCALE GENOMIC DNA]</scope>
    <source>
        <strain evidence="3">dW9</strain>
    </source>
</reference>
<dbReference type="InterPro" id="IPR022770">
    <property type="entry name" value="IucA/IucC-like_C"/>
</dbReference>